<gene>
    <name evidence="1" type="ORF">A0O34_07525</name>
</gene>
<reference evidence="1 2" key="1">
    <citation type="submission" date="2016-04" db="EMBL/GenBank/DDBJ databases">
        <title>Complete Genome Sequence of Chryseobacterium sp. IHBB 10212.</title>
        <authorList>
            <person name="Pal M."/>
            <person name="Swarnkar M.K."/>
            <person name="Kaushal K."/>
            <person name="Chhibber S."/>
            <person name="Singh A.K."/>
            <person name="Gulati A."/>
        </authorList>
    </citation>
    <scope>NUCLEOTIDE SEQUENCE [LARGE SCALE GENOMIC DNA]</scope>
    <source>
        <strain evidence="1 2">IHBB 10212</strain>
    </source>
</reference>
<dbReference type="KEGG" id="chh:A0O34_07525"/>
<evidence type="ECO:0000313" key="2">
    <source>
        <dbReference type="Proteomes" id="UP000077824"/>
    </source>
</evidence>
<protein>
    <submittedName>
        <fullName evidence="1">Uncharacterized protein</fullName>
    </submittedName>
</protein>
<dbReference type="AlphaFoldDB" id="A0A172XU57"/>
<dbReference type="EMBL" id="CP015199">
    <property type="protein sequence ID" value="ANF50372.1"/>
    <property type="molecule type" value="Genomic_DNA"/>
</dbReference>
<accession>A0A172XU57</accession>
<organism evidence="1 2">
    <name type="scientific">Chryseobacterium glaciei</name>
    <dbReference type="NCBI Taxonomy" id="1685010"/>
    <lineage>
        <taxon>Bacteria</taxon>
        <taxon>Pseudomonadati</taxon>
        <taxon>Bacteroidota</taxon>
        <taxon>Flavobacteriia</taxon>
        <taxon>Flavobacteriales</taxon>
        <taxon>Weeksellaceae</taxon>
        <taxon>Chryseobacterium group</taxon>
        <taxon>Chryseobacterium</taxon>
    </lineage>
</organism>
<evidence type="ECO:0000313" key="1">
    <source>
        <dbReference type="EMBL" id="ANF50372.1"/>
    </source>
</evidence>
<dbReference type="STRING" id="1685010.A0O34_07525"/>
<dbReference type="OrthoDB" id="980645at2"/>
<dbReference type="Proteomes" id="UP000077824">
    <property type="component" value="Chromosome"/>
</dbReference>
<name>A0A172XU57_9FLAO</name>
<sequence>MNLICSIFLTLFVVFRPLVPLVEYAVNYDYIANVLCINKSKPELHCNGKCYLSKELAKTNDADSSPLNKTKNSGQKLLDIYILPDIAEIQNTEKISLFNFKFSYKADYSFLFLPSIFRPPVF</sequence>
<proteinExistence type="predicted"/>
<dbReference type="RefSeq" id="WP_066753267.1">
    <property type="nucleotide sequence ID" value="NZ_CP015199.1"/>
</dbReference>
<keyword evidence="2" id="KW-1185">Reference proteome</keyword>